<dbReference type="PANTHER" id="PTHR45089:SF24">
    <property type="entry name" value="DNAJ HEAT SHOCK N-TERMINAL DOMAIN-CONTAINING PROTEIN"/>
    <property type="match status" value="1"/>
</dbReference>
<dbReference type="PANTHER" id="PTHR45089">
    <property type="entry name" value="DNAJ HEAT SHOCK AMINO-TERMINAL DOMAIN PROTEIN-RELATED"/>
    <property type="match status" value="1"/>
</dbReference>
<name>A0A9J6B645_SOLCO</name>
<proteinExistence type="predicted"/>
<sequence length="105" mass="12176">MTELKTFEYADTNFSNFYKDKDKTGFKVGKILSPAFKLCITRLESEPLSEDEIKWLFEEYPTSCARSRFGNSEDIEDLPMFSDLACSINENNHDAIKIFPLEEET</sequence>
<comment type="caution">
    <text evidence="2">The sequence shown here is derived from an EMBL/GenBank/DDBJ whole genome shotgun (WGS) entry which is preliminary data.</text>
</comment>
<dbReference type="EMBL" id="JACXVP010000001">
    <property type="protein sequence ID" value="KAG5632060.1"/>
    <property type="molecule type" value="Genomic_DNA"/>
</dbReference>
<organism evidence="2 3">
    <name type="scientific">Solanum commersonii</name>
    <name type="common">Commerson's wild potato</name>
    <name type="synonym">Commerson's nightshade</name>
    <dbReference type="NCBI Taxonomy" id="4109"/>
    <lineage>
        <taxon>Eukaryota</taxon>
        <taxon>Viridiplantae</taxon>
        <taxon>Streptophyta</taxon>
        <taxon>Embryophyta</taxon>
        <taxon>Tracheophyta</taxon>
        <taxon>Spermatophyta</taxon>
        <taxon>Magnoliopsida</taxon>
        <taxon>eudicotyledons</taxon>
        <taxon>Gunneridae</taxon>
        <taxon>Pentapetalae</taxon>
        <taxon>asterids</taxon>
        <taxon>lamiids</taxon>
        <taxon>Solanales</taxon>
        <taxon>Solanaceae</taxon>
        <taxon>Solanoideae</taxon>
        <taxon>Solaneae</taxon>
        <taxon>Solanum</taxon>
    </lineage>
</organism>
<gene>
    <name evidence="2" type="ORF">H5410_003777</name>
</gene>
<dbReference type="OrthoDB" id="10250354at2759"/>
<reference evidence="2 3" key="1">
    <citation type="submission" date="2020-09" db="EMBL/GenBank/DDBJ databases">
        <title>De no assembly of potato wild relative species, Solanum commersonii.</title>
        <authorList>
            <person name="Cho K."/>
        </authorList>
    </citation>
    <scope>NUCLEOTIDE SEQUENCE [LARGE SCALE GENOMIC DNA]</scope>
    <source>
        <strain evidence="2">LZ3.2</strain>
        <tissue evidence="2">Leaf</tissue>
    </source>
</reference>
<feature type="non-terminal residue" evidence="2">
    <location>
        <position position="1"/>
    </location>
</feature>
<protein>
    <recommendedName>
        <fullName evidence="1">DUF3444 domain-containing protein</fullName>
    </recommendedName>
</protein>
<dbReference type="InterPro" id="IPR024593">
    <property type="entry name" value="DUF3444"/>
</dbReference>
<keyword evidence="3" id="KW-1185">Reference proteome</keyword>
<dbReference type="Proteomes" id="UP000824120">
    <property type="component" value="Chromosome 1"/>
</dbReference>
<dbReference type="Pfam" id="PF11926">
    <property type="entry name" value="DUF3444"/>
    <property type="match status" value="1"/>
</dbReference>
<accession>A0A9J6B645</accession>
<evidence type="ECO:0000259" key="1">
    <source>
        <dbReference type="Pfam" id="PF11926"/>
    </source>
</evidence>
<evidence type="ECO:0000313" key="3">
    <source>
        <dbReference type="Proteomes" id="UP000824120"/>
    </source>
</evidence>
<evidence type="ECO:0000313" key="2">
    <source>
        <dbReference type="EMBL" id="KAG5632060.1"/>
    </source>
</evidence>
<feature type="domain" description="DUF3444" evidence="1">
    <location>
        <begin position="28"/>
        <end position="104"/>
    </location>
</feature>
<dbReference type="AlphaFoldDB" id="A0A9J6B645"/>